<dbReference type="PANTHER" id="PTHR15742:SF5">
    <property type="entry name" value="GIRDIN"/>
    <property type="match status" value="1"/>
</dbReference>
<name>A0ABQ9HTK7_9NEOP</name>
<feature type="region of interest" description="Disordered" evidence="1">
    <location>
        <begin position="590"/>
        <end position="618"/>
    </location>
</feature>
<feature type="region of interest" description="Disordered" evidence="1">
    <location>
        <begin position="131"/>
        <end position="151"/>
    </location>
</feature>
<feature type="compositionally biased region" description="Basic and acidic residues" evidence="1">
    <location>
        <begin position="1"/>
        <end position="12"/>
    </location>
</feature>
<feature type="compositionally biased region" description="Polar residues" evidence="1">
    <location>
        <begin position="135"/>
        <end position="145"/>
    </location>
</feature>
<feature type="region of interest" description="Disordered" evidence="1">
    <location>
        <begin position="1"/>
        <end position="83"/>
    </location>
</feature>
<dbReference type="Gene3D" id="1.10.287.1490">
    <property type="match status" value="1"/>
</dbReference>
<feature type="region of interest" description="Disordered" evidence="1">
    <location>
        <begin position="438"/>
        <end position="457"/>
    </location>
</feature>
<dbReference type="EMBL" id="JARBHB010000004">
    <property type="protein sequence ID" value="KAJ8887630.1"/>
    <property type="molecule type" value="Genomic_DNA"/>
</dbReference>
<feature type="compositionally biased region" description="Polar residues" evidence="1">
    <location>
        <begin position="597"/>
        <end position="606"/>
    </location>
</feature>
<protein>
    <submittedName>
        <fullName evidence="2">Uncharacterized protein</fullName>
    </submittedName>
</protein>
<feature type="compositionally biased region" description="Basic and acidic residues" evidence="1">
    <location>
        <begin position="438"/>
        <end position="450"/>
    </location>
</feature>
<reference evidence="2 3" key="1">
    <citation type="submission" date="2023-02" db="EMBL/GenBank/DDBJ databases">
        <title>LHISI_Scaffold_Assembly.</title>
        <authorList>
            <person name="Stuart O.P."/>
            <person name="Cleave R."/>
            <person name="Magrath M.J.L."/>
            <person name="Mikheyev A.S."/>
        </authorList>
    </citation>
    <scope>NUCLEOTIDE SEQUENCE [LARGE SCALE GENOMIC DNA]</scope>
    <source>
        <strain evidence="2">Daus_M_001</strain>
        <tissue evidence="2">Leg muscle</tissue>
    </source>
</reference>
<organism evidence="2 3">
    <name type="scientific">Dryococelus australis</name>
    <dbReference type="NCBI Taxonomy" id="614101"/>
    <lineage>
        <taxon>Eukaryota</taxon>
        <taxon>Metazoa</taxon>
        <taxon>Ecdysozoa</taxon>
        <taxon>Arthropoda</taxon>
        <taxon>Hexapoda</taxon>
        <taxon>Insecta</taxon>
        <taxon>Pterygota</taxon>
        <taxon>Neoptera</taxon>
        <taxon>Polyneoptera</taxon>
        <taxon>Phasmatodea</taxon>
        <taxon>Verophasmatodea</taxon>
        <taxon>Anareolatae</taxon>
        <taxon>Phasmatidae</taxon>
        <taxon>Eurycanthinae</taxon>
        <taxon>Dryococelus</taxon>
    </lineage>
</organism>
<evidence type="ECO:0000313" key="2">
    <source>
        <dbReference type="EMBL" id="KAJ8887630.1"/>
    </source>
</evidence>
<dbReference type="InterPro" id="IPR049885">
    <property type="entry name" value="MTCL1-3"/>
</dbReference>
<keyword evidence="3" id="KW-1185">Reference proteome</keyword>
<dbReference type="PANTHER" id="PTHR15742">
    <property type="entry name" value="GIRDIN"/>
    <property type="match status" value="1"/>
</dbReference>
<feature type="compositionally biased region" description="Basic residues" evidence="1">
    <location>
        <begin position="24"/>
        <end position="33"/>
    </location>
</feature>
<feature type="compositionally biased region" description="Basic and acidic residues" evidence="1">
    <location>
        <begin position="301"/>
        <end position="324"/>
    </location>
</feature>
<accession>A0ABQ9HTK7</accession>
<feature type="region of interest" description="Disordered" evidence="1">
    <location>
        <begin position="280"/>
        <end position="331"/>
    </location>
</feature>
<dbReference type="Proteomes" id="UP001159363">
    <property type="component" value="Chromosome X"/>
</dbReference>
<gene>
    <name evidence="2" type="ORF">PR048_013847</name>
</gene>
<proteinExistence type="predicted"/>
<sequence>MKGRKETGDSREYSPTNGVVRHDSHVRKSRVHRQGIEPGSPRWEAIRSKFTGHAASSDGEFNKHFPSSMTHHQPPRGKSEVSVHCSQLVLSDSVGTGSAPHPRGIPVAAQMTTEIEPGDILASALEAERKKCRASDSSQQEMTKTFTKERSGLEGQVEALQSKITSLENTIATKARLIEQLEKKLKEEQQMAKNAASKEGAEERKRISVLKEELGQSENKLKDISQKMDKVEKLCRTYEEKLSQLESESQKEKLKLDKQVAELEGSLKCVRGKRRSKELMAEKAGEGAIASAQTSSVIDGAAEKKRVDAMKAKHQKESKNRDQELTSLRAKLGSLESNSSISSKRVAELEDEYRAKMNKICEELSAEREAYENLTSKYEMLEEEHVLTKSQLVQEKESIQRELSSVRRDLSSARTEVETLIDSHSTKQAQWIKERADLQERQKQQQEKQARANNDNIISERNRLKAAVEEKNTMLDKVRHEMDVLADQMDHVRKENEELRRKLEDFDKVSKVHQSLKADAGALDKELKENKSRLMKEEKNHKAEIAQLKMRYDSRVAIISEEIQSLQGQVSRFKRERDTFRHMLEGAQEKIAELRSSPGTPRSNKSGRSDEVRASPRTSFPSADALVAASGATMAPSAACSTSVDQFALLSCNLL</sequence>
<evidence type="ECO:0000313" key="3">
    <source>
        <dbReference type="Proteomes" id="UP001159363"/>
    </source>
</evidence>
<comment type="caution">
    <text evidence="2">The sequence shown here is derived from an EMBL/GenBank/DDBJ whole genome shotgun (WGS) entry which is preliminary data.</text>
</comment>
<evidence type="ECO:0000256" key="1">
    <source>
        <dbReference type="SAM" id="MobiDB-lite"/>
    </source>
</evidence>